<feature type="compositionally biased region" description="Acidic residues" evidence="1">
    <location>
        <begin position="147"/>
        <end position="158"/>
    </location>
</feature>
<evidence type="ECO:0000256" key="2">
    <source>
        <dbReference type="SAM" id="SignalP"/>
    </source>
</evidence>
<accession>A0A0L0CD86</accession>
<name>A0A0L0CD86_LUCCU</name>
<proteinExistence type="predicted"/>
<evidence type="ECO:0000313" key="4">
    <source>
        <dbReference type="EMBL" id="KNC30225.1"/>
    </source>
</evidence>
<dbReference type="OrthoDB" id="6750008at2759"/>
<dbReference type="EMBL" id="JRES01000558">
    <property type="protein sequence ID" value="KNC30225.1"/>
    <property type="molecule type" value="Genomic_DNA"/>
</dbReference>
<dbReference type="InterPro" id="IPR032011">
    <property type="entry name" value="DUF4794"/>
</dbReference>
<dbReference type="Pfam" id="PF16042">
    <property type="entry name" value="DUF4794"/>
    <property type="match status" value="1"/>
</dbReference>
<dbReference type="STRING" id="7375.A0A0L0CD86"/>
<comment type="caution">
    <text evidence="4">The sequence shown here is derived from an EMBL/GenBank/DDBJ whole genome shotgun (WGS) entry which is preliminary data.</text>
</comment>
<dbReference type="OMA" id="IQPRNER"/>
<reference evidence="4 5" key="1">
    <citation type="journal article" date="2015" name="Nat. Commun.">
        <title>Lucilia cuprina genome unlocks parasitic fly biology to underpin future interventions.</title>
        <authorList>
            <person name="Anstead C.A."/>
            <person name="Korhonen P.K."/>
            <person name="Young N.D."/>
            <person name="Hall R.S."/>
            <person name="Jex A.R."/>
            <person name="Murali S.C."/>
            <person name="Hughes D.S."/>
            <person name="Lee S.F."/>
            <person name="Perry T."/>
            <person name="Stroehlein A.J."/>
            <person name="Ansell B.R."/>
            <person name="Breugelmans B."/>
            <person name="Hofmann A."/>
            <person name="Qu J."/>
            <person name="Dugan S."/>
            <person name="Lee S.L."/>
            <person name="Chao H."/>
            <person name="Dinh H."/>
            <person name="Han Y."/>
            <person name="Doddapaneni H.V."/>
            <person name="Worley K.C."/>
            <person name="Muzny D.M."/>
            <person name="Ioannidis P."/>
            <person name="Waterhouse R.M."/>
            <person name="Zdobnov E.M."/>
            <person name="James P.J."/>
            <person name="Bagnall N.H."/>
            <person name="Kotze A.C."/>
            <person name="Gibbs R.A."/>
            <person name="Richards S."/>
            <person name="Batterham P."/>
            <person name="Gasser R.B."/>
        </authorList>
    </citation>
    <scope>NUCLEOTIDE SEQUENCE [LARGE SCALE GENOMIC DNA]</scope>
    <source>
        <strain evidence="4 5">LS</strain>
        <tissue evidence="4">Full body</tissue>
    </source>
</reference>
<dbReference type="AlphaFoldDB" id="A0A0L0CD86"/>
<keyword evidence="2" id="KW-0732">Signal</keyword>
<dbReference type="Proteomes" id="UP000037069">
    <property type="component" value="Unassembled WGS sequence"/>
</dbReference>
<evidence type="ECO:0000313" key="5">
    <source>
        <dbReference type="Proteomes" id="UP000037069"/>
    </source>
</evidence>
<feature type="compositionally biased region" description="Low complexity" evidence="1">
    <location>
        <begin position="46"/>
        <end position="56"/>
    </location>
</feature>
<evidence type="ECO:0000259" key="3">
    <source>
        <dbReference type="Pfam" id="PF16042"/>
    </source>
</evidence>
<evidence type="ECO:0000256" key="1">
    <source>
        <dbReference type="SAM" id="MobiDB-lite"/>
    </source>
</evidence>
<organism evidence="4 5">
    <name type="scientific">Lucilia cuprina</name>
    <name type="common">Green bottle fly</name>
    <name type="synonym">Australian sheep blowfly</name>
    <dbReference type="NCBI Taxonomy" id="7375"/>
    <lineage>
        <taxon>Eukaryota</taxon>
        <taxon>Metazoa</taxon>
        <taxon>Ecdysozoa</taxon>
        <taxon>Arthropoda</taxon>
        <taxon>Hexapoda</taxon>
        <taxon>Insecta</taxon>
        <taxon>Pterygota</taxon>
        <taxon>Neoptera</taxon>
        <taxon>Endopterygota</taxon>
        <taxon>Diptera</taxon>
        <taxon>Brachycera</taxon>
        <taxon>Muscomorpha</taxon>
        <taxon>Oestroidea</taxon>
        <taxon>Calliphoridae</taxon>
        <taxon>Luciliinae</taxon>
        <taxon>Lucilia</taxon>
    </lineage>
</organism>
<feature type="region of interest" description="Disordered" evidence="1">
    <location>
        <begin position="36"/>
        <end position="206"/>
    </location>
</feature>
<keyword evidence="5" id="KW-1185">Reference proteome</keyword>
<feature type="signal peptide" evidence="2">
    <location>
        <begin position="1"/>
        <end position="20"/>
    </location>
</feature>
<feature type="domain" description="DUF4794" evidence="3">
    <location>
        <begin position="56"/>
        <end position="141"/>
    </location>
</feature>
<feature type="chain" id="PRO_5005536116" description="DUF4794 domain-containing protein" evidence="2">
    <location>
        <begin position="21"/>
        <end position="228"/>
    </location>
</feature>
<protein>
    <recommendedName>
        <fullName evidence="3">DUF4794 domain-containing protein</fullName>
    </recommendedName>
</protein>
<sequence length="228" mass="24987">MAKFYTTVAIIAIALALVAAEPPRFRQSKRFGSLKIKNNRKVLARQEQAPEAAPSSAPYPPAGVTPEIPFDLPTETEAPVAEPADTYGPPEPTPDQTYGPPEQTPDETYGPPEPTPDETYGPPEAEEVPAITEPDNTYGPPTTDDQPAIEEPEAEEIPQSESNLVSENLIQPRNKNSRARSRSAPLRSRVPAKRLRSAALRQRSAPVQPRFNTVEIIHSEPVLIYTLH</sequence>
<feature type="compositionally biased region" description="Polar residues" evidence="1">
    <location>
        <begin position="163"/>
        <end position="174"/>
    </location>
</feature>
<gene>
    <name evidence="4" type="ORF">FF38_06988</name>
</gene>